<dbReference type="RefSeq" id="XP_026675529.1">
    <property type="nucleotide sequence ID" value="XM_026819728.1"/>
</dbReference>
<protein>
    <submittedName>
        <fullName evidence="3 4">Transmembrane protein 177</fullName>
    </submittedName>
</protein>
<gene>
    <name evidence="3 4 5 6 7 8 9 10 11" type="primary">LOC108632499</name>
</gene>
<dbReference type="GeneID" id="108632499"/>
<evidence type="ECO:0000313" key="10">
    <source>
        <dbReference type="RefSeq" id="XP_026675529.1"/>
    </source>
</evidence>
<evidence type="ECO:0000313" key="9">
    <source>
        <dbReference type="RefSeq" id="XP_017892636.1"/>
    </source>
</evidence>
<dbReference type="RefSeq" id="XP_017892631.1">
    <property type="nucleotide sequence ID" value="XM_018037142.2"/>
</dbReference>
<accession>A0AAJ7NFH6</accession>
<dbReference type="AlphaFoldDB" id="A0AAJ7NFH6"/>
<evidence type="ECO:0000313" key="11">
    <source>
        <dbReference type="RefSeq" id="XP_026675531.1"/>
    </source>
</evidence>
<dbReference type="PANTHER" id="PTHR21824">
    <property type="entry name" value="TRANSMEMBRANE PROTEIN 177"/>
    <property type="match status" value="1"/>
</dbReference>
<dbReference type="Proteomes" id="UP000694925">
    <property type="component" value="Unplaced"/>
</dbReference>
<feature type="transmembrane region" description="Helical" evidence="1">
    <location>
        <begin position="189"/>
        <end position="208"/>
    </location>
</feature>
<dbReference type="RefSeq" id="XP_017892634.1">
    <property type="nucleotide sequence ID" value="XM_018037145.2"/>
</dbReference>
<evidence type="ECO:0000313" key="2">
    <source>
        <dbReference type="Proteomes" id="UP000694925"/>
    </source>
</evidence>
<dbReference type="RefSeq" id="XP_026675531.1">
    <property type="nucleotide sequence ID" value="XM_026819730.1"/>
</dbReference>
<keyword evidence="1 3" id="KW-0812">Transmembrane</keyword>
<keyword evidence="1" id="KW-0472">Membrane</keyword>
<dbReference type="RefSeq" id="XP_017892630.1">
    <property type="nucleotide sequence ID" value="XM_018037141.2"/>
</dbReference>
<evidence type="ECO:0000313" key="3">
    <source>
        <dbReference type="RefSeq" id="XP_017892630.1"/>
    </source>
</evidence>
<sequence>MLGIRTITVIGAAVSLKLLPQTVLLHKYRQFRARYGYDSNEVPVQEDIKERFEQVLDDMSLPQDKREKIQLFNVYDIDTFHAGAFWSKYGGLIGVPANFEYTDPENVTDRTISFQNVQYVYDIDAGRQFRTSLVLSENAQKFAIARKVFALSEYDLVFKAMNIFTDVWIGLTAYSIISKRSKTIKKEKHLKFILMGVIAVAVYVMWLFSRDALDDQREVSINKKIIELGPKYVEGGVEYYEKLSSRNKALRILLGRKGTYLFKNNGNETSWFHKKRSTITNQIEFFNIKLRSLQVA</sequence>
<feature type="transmembrane region" description="Helical" evidence="1">
    <location>
        <begin position="156"/>
        <end position="177"/>
    </location>
</feature>
<name>A0AAJ7NFH6_9HYME</name>
<dbReference type="RefSeq" id="XP_017892635.1">
    <property type="nucleotide sequence ID" value="XM_018037146.2"/>
</dbReference>
<keyword evidence="1" id="KW-1133">Transmembrane helix</keyword>
<keyword evidence="2" id="KW-1185">Reference proteome</keyword>
<dbReference type="RefSeq" id="XP_017892633.1">
    <property type="nucleotide sequence ID" value="XM_018037144.2"/>
</dbReference>
<dbReference type="KEGG" id="ccal:108632499"/>
<reference evidence="3 4" key="1">
    <citation type="submission" date="2025-04" db="UniProtKB">
        <authorList>
            <consortium name="RefSeq"/>
        </authorList>
    </citation>
    <scope>IDENTIFICATION</scope>
    <source>
        <tissue evidence="3 4">Whole body</tissue>
    </source>
</reference>
<dbReference type="InterPro" id="IPR026620">
    <property type="entry name" value="TMEM177"/>
</dbReference>
<evidence type="ECO:0000313" key="6">
    <source>
        <dbReference type="RefSeq" id="XP_017892633.1"/>
    </source>
</evidence>
<organism evidence="2 5">
    <name type="scientific">Ceratina calcarata</name>
    <dbReference type="NCBI Taxonomy" id="156304"/>
    <lineage>
        <taxon>Eukaryota</taxon>
        <taxon>Metazoa</taxon>
        <taxon>Ecdysozoa</taxon>
        <taxon>Arthropoda</taxon>
        <taxon>Hexapoda</taxon>
        <taxon>Insecta</taxon>
        <taxon>Pterygota</taxon>
        <taxon>Neoptera</taxon>
        <taxon>Endopterygota</taxon>
        <taxon>Hymenoptera</taxon>
        <taxon>Apocrita</taxon>
        <taxon>Aculeata</taxon>
        <taxon>Apoidea</taxon>
        <taxon>Anthophila</taxon>
        <taxon>Apidae</taxon>
        <taxon>Ceratina</taxon>
        <taxon>Zadontomerus</taxon>
    </lineage>
</organism>
<evidence type="ECO:0000313" key="7">
    <source>
        <dbReference type="RefSeq" id="XP_017892634.1"/>
    </source>
</evidence>
<dbReference type="PANTHER" id="PTHR21824:SF4">
    <property type="entry name" value="TRANSMEMBRANE PROTEIN 177"/>
    <property type="match status" value="1"/>
</dbReference>
<dbReference type="GO" id="GO:0016020">
    <property type="term" value="C:membrane"/>
    <property type="evidence" value="ECO:0007669"/>
    <property type="project" value="TreeGrafter"/>
</dbReference>
<dbReference type="RefSeq" id="XP_017892636.1">
    <property type="nucleotide sequence ID" value="XM_018037147.2"/>
</dbReference>
<proteinExistence type="predicted"/>
<dbReference type="RefSeq" id="XP_017892632.1">
    <property type="nucleotide sequence ID" value="XM_018037143.2"/>
</dbReference>
<evidence type="ECO:0000313" key="8">
    <source>
        <dbReference type="RefSeq" id="XP_017892635.1"/>
    </source>
</evidence>
<evidence type="ECO:0000313" key="4">
    <source>
        <dbReference type="RefSeq" id="XP_017892631.1"/>
    </source>
</evidence>
<evidence type="ECO:0000313" key="5">
    <source>
        <dbReference type="RefSeq" id="XP_017892632.1"/>
    </source>
</evidence>
<evidence type="ECO:0000256" key="1">
    <source>
        <dbReference type="SAM" id="Phobius"/>
    </source>
</evidence>